<evidence type="ECO:0000259" key="10">
    <source>
        <dbReference type="PROSITE" id="PS51194"/>
    </source>
</evidence>
<dbReference type="AlphaFoldDB" id="A0A3A8NHV3"/>
<dbReference type="EMBL" id="RAWG01000124">
    <property type="protein sequence ID" value="RKH40735.1"/>
    <property type="molecule type" value="Genomic_DNA"/>
</dbReference>
<dbReference type="InterPro" id="IPR000629">
    <property type="entry name" value="RNA-helicase_DEAD-box_CS"/>
</dbReference>
<dbReference type="InterPro" id="IPR044742">
    <property type="entry name" value="DEAD/DEAH_RhlB"/>
</dbReference>
<dbReference type="PROSITE" id="PS51194">
    <property type="entry name" value="HELICASE_CTER"/>
    <property type="match status" value="1"/>
</dbReference>
<dbReference type="CDD" id="cd00268">
    <property type="entry name" value="DEADc"/>
    <property type="match status" value="1"/>
</dbReference>
<dbReference type="Proteomes" id="UP000273405">
    <property type="component" value="Unassembled WGS sequence"/>
</dbReference>
<dbReference type="InterPro" id="IPR014014">
    <property type="entry name" value="RNA_helicase_DEAD_Q_motif"/>
</dbReference>
<accession>A0A3A8NHV3</accession>
<evidence type="ECO:0000256" key="7">
    <source>
        <dbReference type="RuleBase" id="RU000492"/>
    </source>
</evidence>
<dbReference type="PROSITE" id="PS51195">
    <property type="entry name" value="Q_MOTIF"/>
    <property type="match status" value="1"/>
</dbReference>
<feature type="region of interest" description="Disordered" evidence="8">
    <location>
        <begin position="377"/>
        <end position="430"/>
    </location>
</feature>
<dbReference type="RefSeq" id="WP_120626897.1">
    <property type="nucleotide sequence ID" value="NZ_RAWG01000124.1"/>
</dbReference>
<dbReference type="SMART" id="SM00490">
    <property type="entry name" value="HELICc"/>
    <property type="match status" value="1"/>
</dbReference>
<evidence type="ECO:0000256" key="5">
    <source>
        <dbReference type="ARBA" id="ARBA00038437"/>
    </source>
</evidence>
<dbReference type="Pfam" id="PF00271">
    <property type="entry name" value="Helicase_C"/>
    <property type="match status" value="1"/>
</dbReference>
<feature type="short sequence motif" description="Q motif" evidence="6">
    <location>
        <begin position="1"/>
        <end position="29"/>
    </location>
</feature>
<dbReference type="GO" id="GO:0003676">
    <property type="term" value="F:nucleic acid binding"/>
    <property type="evidence" value="ECO:0007669"/>
    <property type="project" value="InterPro"/>
</dbReference>
<dbReference type="InterPro" id="IPR014001">
    <property type="entry name" value="Helicase_ATP-bd"/>
</dbReference>
<dbReference type="OrthoDB" id="9805696at2"/>
<evidence type="ECO:0000256" key="3">
    <source>
        <dbReference type="ARBA" id="ARBA00022806"/>
    </source>
</evidence>
<feature type="compositionally biased region" description="Low complexity" evidence="8">
    <location>
        <begin position="378"/>
        <end position="388"/>
    </location>
</feature>
<evidence type="ECO:0000256" key="8">
    <source>
        <dbReference type="SAM" id="MobiDB-lite"/>
    </source>
</evidence>
<keyword evidence="1 7" id="KW-0547">Nucleotide-binding</keyword>
<dbReference type="Pfam" id="PF00270">
    <property type="entry name" value="DEAD"/>
    <property type="match status" value="1"/>
</dbReference>
<proteinExistence type="inferred from homology"/>
<dbReference type="Gene3D" id="3.40.50.300">
    <property type="entry name" value="P-loop containing nucleotide triphosphate hydrolases"/>
    <property type="match status" value="2"/>
</dbReference>
<feature type="domain" description="DEAD-box RNA helicase Q" evidence="11">
    <location>
        <begin position="1"/>
        <end position="29"/>
    </location>
</feature>
<keyword evidence="2 7" id="KW-0378">Hydrolase</keyword>
<evidence type="ECO:0000259" key="9">
    <source>
        <dbReference type="PROSITE" id="PS51192"/>
    </source>
</evidence>
<evidence type="ECO:0000313" key="13">
    <source>
        <dbReference type="Proteomes" id="UP000273405"/>
    </source>
</evidence>
<dbReference type="GO" id="GO:0016787">
    <property type="term" value="F:hydrolase activity"/>
    <property type="evidence" value="ECO:0007669"/>
    <property type="project" value="UniProtKB-KW"/>
</dbReference>
<dbReference type="SUPFAM" id="SSF52540">
    <property type="entry name" value="P-loop containing nucleoside triphosphate hydrolases"/>
    <property type="match status" value="1"/>
</dbReference>
<dbReference type="SMART" id="SM00487">
    <property type="entry name" value="DEXDc"/>
    <property type="match status" value="1"/>
</dbReference>
<dbReference type="GO" id="GO:0005524">
    <property type="term" value="F:ATP binding"/>
    <property type="evidence" value="ECO:0007669"/>
    <property type="project" value="UniProtKB-KW"/>
</dbReference>
<dbReference type="PROSITE" id="PS51192">
    <property type="entry name" value="HELICASE_ATP_BIND_1"/>
    <property type="match status" value="1"/>
</dbReference>
<evidence type="ECO:0000313" key="12">
    <source>
        <dbReference type="EMBL" id="RKH40735.1"/>
    </source>
</evidence>
<evidence type="ECO:0000256" key="1">
    <source>
        <dbReference type="ARBA" id="ARBA00022741"/>
    </source>
</evidence>
<keyword evidence="13" id="KW-1185">Reference proteome</keyword>
<keyword evidence="3 7" id="KW-0347">Helicase</keyword>
<dbReference type="InterPro" id="IPR011545">
    <property type="entry name" value="DEAD/DEAH_box_helicase_dom"/>
</dbReference>
<feature type="domain" description="Helicase C-terminal" evidence="10">
    <location>
        <begin position="235"/>
        <end position="385"/>
    </location>
</feature>
<comment type="similarity">
    <text evidence="5 7">Belongs to the DEAD box helicase family.</text>
</comment>
<sequence length="430" mass="46383">MTFASLGLSEALTRAVADLGYDEPTPVQRATIPVVLRGGDVWASAKTGSGKTAAFLLPLLESLRSRPGGSSRQVRAFILVPTRELAAQIVEAVQQYGRHLPKPLKTCLAVGGVSANPQMLALRGGADIVVATPGRALDLVEQNALRLGAVETLVLDEADRLFSLGFADELTRLLELLPERRQNLLFSATFPPAVHKFAEALLHEPTRIDVDEGELPTTDLIVQRAIQVDEPRRTMLLRHLLETNTWSHVLTFVASRYAADHVALKLNRAGIAASSLHGELSQGARTQALADFKAKRVRVLVATDVAARGLDIAQLPAVVNYDLPRSTVDYVHRIGRTGRAGDKGVAISFVTPDMEAHFRLIERRHHLDIPREQVPGFEPTEASATASPSAPPLDPNGGVKGKRKSKKDKLREAAAAAAAAAAARPPNRKR</sequence>
<name>A0A3A8NHV3_9BACT</name>
<feature type="compositionally biased region" description="Low complexity" evidence="8">
    <location>
        <begin position="413"/>
        <end position="423"/>
    </location>
</feature>
<gene>
    <name evidence="12" type="ORF">D7X12_20060</name>
</gene>
<protein>
    <submittedName>
        <fullName evidence="12">DEAD/DEAH box helicase</fullName>
    </submittedName>
</protein>
<evidence type="ECO:0000256" key="2">
    <source>
        <dbReference type="ARBA" id="ARBA00022801"/>
    </source>
</evidence>
<keyword evidence="4 7" id="KW-0067">ATP-binding</keyword>
<dbReference type="GO" id="GO:0003724">
    <property type="term" value="F:RNA helicase activity"/>
    <property type="evidence" value="ECO:0007669"/>
    <property type="project" value="InterPro"/>
</dbReference>
<dbReference type="InterPro" id="IPR050079">
    <property type="entry name" value="DEAD_box_RNA_helicase"/>
</dbReference>
<dbReference type="InterPro" id="IPR027417">
    <property type="entry name" value="P-loop_NTPase"/>
</dbReference>
<dbReference type="InterPro" id="IPR001650">
    <property type="entry name" value="Helicase_C-like"/>
</dbReference>
<feature type="domain" description="Helicase ATP-binding" evidence="9">
    <location>
        <begin position="32"/>
        <end position="208"/>
    </location>
</feature>
<evidence type="ECO:0000256" key="6">
    <source>
        <dbReference type="PROSITE-ProRule" id="PRU00552"/>
    </source>
</evidence>
<evidence type="ECO:0000259" key="11">
    <source>
        <dbReference type="PROSITE" id="PS51195"/>
    </source>
</evidence>
<organism evidence="12 13">
    <name type="scientific">Corallococcus sicarius</name>
    <dbReference type="NCBI Taxonomy" id="2316726"/>
    <lineage>
        <taxon>Bacteria</taxon>
        <taxon>Pseudomonadati</taxon>
        <taxon>Myxococcota</taxon>
        <taxon>Myxococcia</taxon>
        <taxon>Myxococcales</taxon>
        <taxon>Cystobacterineae</taxon>
        <taxon>Myxococcaceae</taxon>
        <taxon>Corallococcus</taxon>
    </lineage>
</organism>
<comment type="caution">
    <text evidence="12">The sequence shown here is derived from an EMBL/GenBank/DDBJ whole genome shotgun (WGS) entry which is preliminary data.</text>
</comment>
<dbReference type="PANTHER" id="PTHR47959">
    <property type="entry name" value="ATP-DEPENDENT RNA HELICASE RHLE-RELATED"/>
    <property type="match status" value="1"/>
</dbReference>
<dbReference type="CDD" id="cd18787">
    <property type="entry name" value="SF2_C_DEAD"/>
    <property type="match status" value="1"/>
</dbReference>
<dbReference type="PANTHER" id="PTHR47959:SF13">
    <property type="entry name" value="ATP-DEPENDENT RNA HELICASE RHLE"/>
    <property type="match status" value="1"/>
</dbReference>
<reference evidence="13" key="1">
    <citation type="submission" date="2018-09" db="EMBL/GenBank/DDBJ databases">
        <authorList>
            <person name="Livingstone P.G."/>
            <person name="Whitworth D.E."/>
        </authorList>
    </citation>
    <scope>NUCLEOTIDE SEQUENCE [LARGE SCALE GENOMIC DNA]</scope>
    <source>
        <strain evidence="13">CA040B</strain>
    </source>
</reference>
<dbReference type="PROSITE" id="PS00039">
    <property type="entry name" value="DEAD_ATP_HELICASE"/>
    <property type="match status" value="1"/>
</dbReference>
<evidence type="ECO:0000256" key="4">
    <source>
        <dbReference type="ARBA" id="ARBA00022840"/>
    </source>
</evidence>
<dbReference type="GO" id="GO:0005829">
    <property type="term" value="C:cytosol"/>
    <property type="evidence" value="ECO:0007669"/>
    <property type="project" value="TreeGrafter"/>
</dbReference>